<dbReference type="Proteomes" id="UP000826722">
    <property type="component" value="Chromosome"/>
</dbReference>
<protein>
    <recommendedName>
        <fullName evidence="5">DUF3718 domain-containing protein</fullName>
    </recommendedName>
</protein>
<dbReference type="EMBL" id="AP024110">
    <property type="protein sequence ID" value="BCM25158.1"/>
    <property type="molecule type" value="Genomic_DNA"/>
</dbReference>
<evidence type="ECO:0000256" key="1">
    <source>
        <dbReference type="SAM" id="MobiDB-lite"/>
    </source>
</evidence>
<feature type="compositionally biased region" description="Basic and acidic residues" evidence="1">
    <location>
        <begin position="134"/>
        <end position="143"/>
    </location>
</feature>
<sequence length="143" mass="15972">MKIHYALLTLLLASNYVYAEDLQYNRDENVQAEMLNRADIKARYCMHTTAEAFLANGMRDQQNIVDNLVKVCGGQMKVVYAHFQLQGAELVDDYLVAMAYDELNSIPGVKLASSQTKKTTNQTYAGTNGVNRKPMGDTDKIGN</sequence>
<proteinExistence type="predicted"/>
<reference evidence="3" key="1">
    <citation type="journal article" date="2021" name="Arch. Microbiol.">
        <title>Methyloradius palustris gen. nov., sp. nov., a methanol-oxidizing bacterium isolated from snow.</title>
        <authorList>
            <person name="Miyadera T."/>
            <person name="Kojima H."/>
            <person name="Fukui M."/>
        </authorList>
    </citation>
    <scope>NUCLEOTIDE SEQUENCE</scope>
    <source>
        <strain evidence="3">Zm11</strain>
    </source>
</reference>
<organism evidence="3 4">
    <name type="scientific">Methyloradius palustris</name>
    <dbReference type="NCBI Taxonomy" id="2778876"/>
    <lineage>
        <taxon>Bacteria</taxon>
        <taxon>Pseudomonadati</taxon>
        <taxon>Pseudomonadota</taxon>
        <taxon>Betaproteobacteria</taxon>
        <taxon>Nitrosomonadales</taxon>
        <taxon>Methylophilaceae</taxon>
        <taxon>Methyloradius</taxon>
    </lineage>
</organism>
<keyword evidence="4" id="KW-1185">Reference proteome</keyword>
<gene>
    <name evidence="3" type="ORF">ZMTM_14170</name>
</gene>
<feature type="signal peptide" evidence="2">
    <location>
        <begin position="1"/>
        <end position="19"/>
    </location>
</feature>
<keyword evidence="2" id="KW-0732">Signal</keyword>
<name>A0A8D5GCX7_9PROT</name>
<evidence type="ECO:0000313" key="4">
    <source>
        <dbReference type="Proteomes" id="UP000826722"/>
    </source>
</evidence>
<accession>A0A8D5GCX7</accession>
<evidence type="ECO:0008006" key="5">
    <source>
        <dbReference type="Google" id="ProtNLM"/>
    </source>
</evidence>
<dbReference type="RefSeq" id="WP_221763279.1">
    <property type="nucleotide sequence ID" value="NZ_AP024110.1"/>
</dbReference>
<dbReference type="KEGG" id="mpau:ZMTM_14170"/>
<feature type="chain" id="PRO_5034531981" description="DUF3718 domain-containing protein" evidence="2">
    <location>
        <begin position="20"/>
        <end position="143"/>
    </location>
</feature>
<evidence type="ECO:0000313" key="3">
    <source>
        <dbReference type="EMBL" id="BCM25158.1"/>
    </source>
</evidence>
<feature type="compositionally biased region" description="Polar residues" evidence="1">
    <location>
        <begin position="117"/>
        <end position="130"/>
    </location>
</feature>
<evidence type="ECO:0000256" key="2">
    <source>
        <dbReference type="SAM" id="SignalP"/>
    </source>
</evidence>
<dbReference type="AlphaFoldDB" id="A0A8D5GCX7"/>
<feature type="region of interest" description="Disordered" evidence="1">
    <location>
        <begin position="117"/>
        <end position="143"/>
    </location>
</feature>